<feature type="domain" description="Ig-like" evidence="1">
    <location>
        <begin position="1"/>
        <end position="83"/>
    </location>
</feature>
<dbReference type="InterPro" id="IPR013151">
    <property type="entry name" value="Immunoglobulin_dom"/>
</dbReference>
<dbReference type="Pfam" id="PF00047">
    <property type="entry name" value="ig"/>
    <property type="match status" value="1"/>
</dbReference>
<name>A0A8S3S979_MYTED</name>
<gene>
    <name evidence="2" type="ORF">MEDL_31301</name>
</gene>
<dbReference type="EMBL" id="CAJPWZ010001554">
    <property type="protein sequence ID" value="CAG2217629.1"/>
    <property type="molecule type" value="Genomic_DNA"/>
</dbReference>
<sequence length="309" mass="36031">MVNVQPKSIVCTTTQTVKLRCKVKNVEDPLPKFIWNQYLNGVHIRRLHGEDHYHVSVLSIAYCSYQDLGNYSCTVACNGRNMTSIAYVIVQGSPVVIKQDVMADSSNVTLAVTYITEPPLMYILWYINDEIVKESNSSNQTDIFIQNIKVNVPVNYHQTSITRNVHQNIDIYLCGSSMCWCFNYHHYCRCNSQKICQNETVRQIESPEEDDASETLNPSQYAEIDDVSYHSVTWRDYSLDNVQEYTEMNAVVNNPTNLNTQCYKNIRDSLRELRVYDFTSTNENRHQNRQQFEYNFVNVLFQNIQTMRF</sequence>
<dbReference type="InterPro" id="IPR007110">
    <property type="entry name" value="Ig-like_dom"/>
</dbReference>
<organism evidence="2 3">
    <name type="scientific">Mytilus edulis</name>
    <name type="common">Blue mussel</name>
    <dbReference type="NCBI Taxonomy" id="6550"/>
    <lineage>
        <taxon>Eukaryota</taxon>
        <taxon>Metazoa</taxon>
        <taxon>Spiralia</taxon>
        <taxon>Lophotrochozoa</taxon>
        <taxon>Mollusca</taxon>
        <taxon>Bivalvia</taxon>
        <taxon>Autobranchia</taxon>
        <taxon>Pteriomorphia</taxon>
        <taxon>Mytilida</taxon>
        <taxon>Mytiloidea</taxon>
        <taxon>Mytilidae</taxon>
        <taxon>Mytilinae</taxon>
        <taxon>Mytilus</taxon>
    </lineage>
</organism>
<evidence type="ECO:0000313" key="3">
    <source>
        <dbReference type="Proteomes" id="UP000683360"/>
    </source>
</evidence>
<proteinExistence type="predicted"/>
<dbReference type="SMART" id="SM00409">
    <property type="entry name" value="IG"/>
    <property type="match status" value="1"/>
</dbReference>
<comment type="caution">
    <text evidence="2">The sequence shown here is derived from an EMBL/GenBank/DDBJ whole genome shotgun (WGS) entry which is preliminary data.</text>
</comment>
<accession>A0A8S3S979</accession>
<dbReference type="InterPro" id="IPR036179">
    <property type="entry name" value="Ig-like_dom_sf"/>
</dbReference>
<dbReference type="Gene3D" id="2.60.40.10">
    <property type="entry name" value="Immunoglobulins"/>
    <property type="match status" value="1"/>
</dbReference>
<dbReference type="InterPro" id="IPR003599">
    <property type="entry name" value="Ig_sub"/>
</dbReference>
<dbReference type="InterPro" id="IPR013783">
    <property type="entry name" value="Ig-like_fold"/>
</dbReference>
<evidence type="ECO:0000259" key="1">
    <source>
        <dbReference type="PROSITE" id="PS50835"/>
    </source>
</evidence>
<dbReference type="Proteomes" id="UP000683360">
    <property type="component" value="Unassembled WGS sequence"/>
</dbReference>
<protein>
    <recommendedName>
        <fullName evidence="1">Ig-like domain-containing protein</fullName>
    </recommendedName>
</protein>
<dbReference type="PROSITE" id="PS50835">
    <property type="entry name" value="IG_LIKE"/>
    <property type="match status" value="1"/>
</dbReference>
<reference evidence="2" key="1">
    <citation type="submission" date="2021-03" db="EMBL/GenBank/DDBJ databases">
        <authorList>
            <person name="Bekaert M."/>
        </authorList>
    </citation>
    <scope>NUCLEOTIDE SEQUENCE</scope>
</reference>
<dbReference type="SUPFAM" id="SSF48726">
    <property type="entry name" value="Immunoglobulin"/>
    <property type="match status" value="1"/>
</dbReference>
<dbReference type="OrthoDB" id="10312874at2759"/>
<dbReference type="AlphaFoldDB" id="A0A8S3S979"/>
<evidence type="ECO:0000313" key="2">
    <source>
        <dbReference type="EMBL" id="CAG2217629.1"/>
    </source>
</evidence>
<keyword evidence="3" id="KW-1185">Reference proteome</keyword>